<keyword evidence="1" id="KW-0472">Membrane</keyword>
<dbReference type="EMBL" id="JAEKLZ010000187">
    <property type="protein sequence ID" value="MBW8725825.1"/>
    <property type="molecule type" value="Genomic_DNA"/>
</dbReference>
<name>A0A952KEZ1_9PROT</name>
<reference evidence="3" key="1">
    <citation type="submission" date="2020-06" db="EMBL/GenBank/DDBJ databases">
        <title>Stable isotope informed genome-resolved metagenomics uncovers potential trophic interactions in rhizosphere soil.</title>
        <authorList>
            <person name="Starr E.P."/>
            <person name="Shi S."/>
            <person name="Blazewicz S.J."/>
            <person name="Koch B.J."/>
            <person name="Probst A.J."/>
            <person name="Hungate B.A."/>
            <person name="Pett-Ridge J."/>
            <person name="Firestone M.K."/>
            <person name="Banfield J.F."/>
        </authorList>
    </citation>
    <scope>NUCLEOTIDE SEQUENCE</scope>
    <source>
        <strain evidence="3">YM_69_17</strain>
    </source>
</reference>
<evidence type="ECO:0000259" key="2">
    <source>
        <dbReference type="Pfam" id="PF14258"/>
    </source>
</evidence>
<gene>
    <name evidence="3" type="ORF">JF625_11815</name>
</gene>
<feature type="transmembrane region" description="Helical" evidence="1">
    <location>
        <begin position="12"/>
        <end position="30"/>
    </location>
</feature>
<keyword evidence="1" id="KW-1133">Transmembrane helix</keyword>
<proteinExistence type="predicted"/>
<protein>
    <recommendedName>
        <fullName evidence="2">DUF4350 domain-containing protein</fullName>
    </recommendedName>
</protein>
<accession>A0A952KEZ1</accession>
<dbReference type="Proteomes" id="UP000700706">
    <property type="component" value="Unassembled WGS sequence"/>
</dbReference>
<evidence type="ECO:0000256" key="1">
    <source>
        <dbReference type="SAM" id="Phobius"/>
    </source>
</evidence>
<feature type="transmembrane region" description="Helical" evidence="1">
    <location>
        <begin position="273"/>
        <end position="292"/>
    </location>
</feature>
<sequence length="411" mass="43233">MTDASVFAPRVLLGWVAAIAAAFAFSIYFMSAGSGTGDDTGPVVSGPSALSRSAIGYAGLAGMLERLGLPVVTRNNGRSETLRPGSVVIIAEPQPSSEAEESGFTIGRATGVLYVLPKWRGLPSQSHDGWIDDAVLLPPGNADWTLAQAGDDGHVVRVPPPAAWTTNTLGAAPSPGPMLQLIADSDLTPIVAAEQGILIGETRQDGRLIRVVADPDILSNQGLLKGENAALALQLVEGLRGGGKVVFDTTVRGTAAGKAPDLDLLRLLIRPPLIWVALLALAAVAMLLWAAMPRFGKPDATPDLFAAGKRPLLRNVANLLEFAGHQEVVATGYVQSTIRTVARRLHAPRDLAGSTLIDWLDRVGRARGVTIDLPRVVAGLDLAAATATDRTTLIRATSDIHRWKREILNGL</sequence>
<feature type="domain" description="DUF4350" evidence="2">
    <location>
        <begin position="50"/>
        <end position="236"/>
    </location>
</feature>
<comment type="caution">
    <text evidence="3">The sequence shown here is derived from an EMBL/GenBank/DDBJ whole genome shotgun (WGS) entry which is preliminary data.</text>
</comment>
<keyword evidence="1" id="KW-0812">Transmembrane</keyword>
<dbReference type="InterPro" id="IPR025646">
    <property type="entry name" value="DUF4350"/>
</dbReference>
<organism evidence="3 4">
    <name type="scientific">Inquilinus limosus</name>
    <dbReference type="NCBI Taxonomy" id="171674"/>
    <lineage>
        <taxon>Bacteria</taxon>
        <taxon>Pseudomonadati</taxon>
        <taxon>Pseudomonadota</taxon>
        <taxon>Alphaproteobacteria</taxon>
        <taxon>Rhodospirillales</taxon>
        <taxon>Rhodospirillaceae</taxon>
        <taxon>Inquilinus</taxon>
    </lineage>
</organism>
<evidence type="ECO:0000313" key="4">
    <source>
        <dbReference type="Proteomes" id="UP000700706"/>
    </source>
</evidence>
<dbReference type="Pfam" id="PF14258">
    <property type="entry name" value="DUF4350"/>
    <property type="match status" value="1"/>
</dbReference>
<dbReference type="AlphaFoldDB" id="A0A952KEZ1"/>
<evidence type="ECO:0000313" key="3">
    <source>
        <dbReference type="EMBL" id="MBW8725825.1"/>
    </source>
</evidence>